<sequence length="847" mass="96668">MSKQNKAIEIFLRVRPAKKTYNGLTVDEESSKVEFKIPKDQQSGYINNTKEHYEFIFDKVFDQKTKQEKIFKNVAQDVCDQALEGFNGTIFAYGQTGSGKTFTMTGGPDSYEDRGIIPRTLSYLFQETKKKEDAFYQISISYIEIYNNSGYDLLDANHSAKKLEDLTPVIPRETENEEIILSGLSIHKAQTEEDALNLLYIGDLNRAVCETPKNDVSTRSHCIFTIMIESRKPNSDVKTMSRIHLVDLSGSERIKNTGVEGKLEKEARGINLSLHFLEHCIVCLNKRAQGENIHVPYRNSLMTLILRDSLGGNCKTRMVATASAEEPDALESIATCKFAQRVALVKNYAVRNESVDPAVIIERLKRENAALKAELNMLKGENAKDKLDSDDIEACRTKVEQFLASRDPSHQIILSDKLMIDECFYQLKHKYNALLKKGGNSDNTVEDNSSQVQPQKSQNNPSKQNNNPPKEDAADTSHLSEEIKRLKLLVLQRDNEIMILLNLINKNKDNKNGQQLSIPVQRESQNEMASELASSIVQEPKEIKFPQYEQLKEASQIPAHKYQQSVSSQNEFQSQVSTQLRGGVASMDYSSQKGAFTDLNQSSAQKSNTYQTGLDVTDAQSIVTQARQALIQNKEINDMLLAPLNLTNEQLMDRANCLELFRRSYRRNQVMEDNKLVLKDKFEVARKMGQIVNAARSKIDQLKQKIQDLRKEMALKGLSNDNEEELVHPQEGEILSQIEEQKRIYKENFNQLKDIKAEIESIQKMLEKNKDRMQKDFEKWLEAMMQQRQALTDNGQQNGLTQSNISSNNNQSMMSQQMQQTLSKVRDKEVEKKLQAFYKARDEIYKN</sequence>
<dbReference type="InterPro" id="IPR027640">
    <property type="entry name" value="Kinesin-like_fam"/>
</dbReference>
<keyword evidence="6" id="KW-1185">Reference proteome</keyword>
<dbReference type="Pfam" id="PF00225">
    <property type="entry name" value="Kinesin"/>
    <property type="match status" value="1"/>
</dbReference>
<dbReference type="PRINTS" id="PR00380">
    <property type="entry name" value="KINESINHEAVY"/>
</dbReference>
<comment type="similarity">
    <text evidence="1">Belongs to the TRAFAC class myosin-kinesin ATPase superfamily. Kinesin family.</text>
</comment>
<feature type="domain" description="Kinesin motor" evidence="4">
    <location>
        <begin position="7"/>
        <end position="345"/>
    </location>
</feature>
<dbReference type="RefSeq" id="XP_001024804.2">
    <property type="nucleotide sequence ID" value="XM_001024804.2"/>
</dbReference>
<dbReference type="GO" id="GO:0008017">
    <property type="term" value="F:microtubule binding"/>
    <property type="evidence" value="ECO:0007669"/>
    <property type="project" value="InterPro"/>
</dbReference>
<dbReference type="EMBL" id="GG662443">
    <property type="protein sequence ID" value="EAS04559.2"/>
    <property type="molecule type" value="Genomic_DNA"/>
</dbReference>
<feature type="compositionally biased region" description="Low complexity" evidence="3">
    <location>
        <begin position="453"/>
        <end position="468"/>
    </location>
</feature>
<dbReference type="InParanoid" id="I7MMC0"/>
<gene>
    <name evidence="5" type="ORF">TTHERM_00238790</name>
</gene>
<feature type="coiled-coil region" evidence="2">
    <location>
        <begin position="685"/>
        <end position="776"/>
    </location>
</feature>
<dbReference type="InterPro" id="IPR056524">
    <property type="entry name" value="KIF6/9_C"/>
</dbReference>
<feature type="binding site" evidence="1">
    <location>
        <begin position="94"/>
        <end position="101"/>
    </location>
    <ligand>
        <name>ATP</name>
        <dbReference type="ChEBI" id="CHEBI:30616"/>
    </ligand>
</feature>
<protein>
    <submittedName>
        <fullName evidence="5">Kinesin motor catalytic domain protein</fullName>
    </submittedName>
</protein>
<dbReference type="InterPro" id="IPR001752">
    <property type="entry name" value="Kinesin_motor_dom"/>
</dbReference>
<feature type="region of interest" description="Disordered" evidence="3">
    <location>
        <begin position="440"/>
        <end position="479"/>
    </location>
</feature>
<dbReference type="PANTHER" id="PTHR47968">
    <property type="entry name" value="CENTROMERE PROTEIN E"/>
    <property type="match status" value="1"/>
</dbReference>
<dbReference type="GO" id="GO:0005524">
    <property type="term" value="F:ATP binding"/>
    <property type="evidence" value="ECO:0007669"/>
    <property type="project" value="UniProtKB-UniRule"/>
</dbReference>
<reference evidence="6" key="1">
    <citation type="journal article" date="2006" name="PLoS Biol.">
        <title>Macronuclear genome sequence of the ciliate Tetrahymena thermophila, a model eukaryote.</title>
        <authorList>
            <person name="Eisen J.A."/>
            <person name="Coyne R.S."/>
            <person name="Wu M."/>
            <person name="Wu D."/>
            <person name="Thiagarajan M."/>
            <person name="Wortman J.R."/>
            <person name="Badger J.H."/>
            <person name="Ren Q."/>
            <person name="Amedeo P."/>
            <person name="Jones K.M."/>
            <person name="Tallon L.J."/>
            <person name="Delcher A.L."/>
            <person name="Salzberg S.L."/>
            <person name="Silva J.C."/>
            <person name="Haas B.J."/>
            <person name="Majoros W.H."/>
            <person name="Farzad M."/>
            <person name="Carlton J.M."/>
            <person name="Smith R.K. Jr."/>
            <person name="Garg J."/>
            <person name="Pearlman R.E."/>
            <person name="Karrer K.M."/>
            <person name="Sun L."/>
            <person name="Manning G."/>
            <person name="Elde N.C."/>
            <person name="Turkewitz A.P."/>
            <person name="Asai D.J."/>
            <person name="Wilkes D.E."/>
            <person name="Wang Y."/>
            <person name="Cai H."/>
            <person name="Collins K."/>
            <person name="Stewart B.A."/>
            <person name="Lee S.R."/>
            <person name="Wilamowska K."/>
            <person name="Weinberg Z."/>
            <person name="Ruzzo W.L."/>
            <person name="Wloga D."/>
            <person name="Gaertig J."/>
            <person name="Frankel J."/>
            <person name="Tsao C.-C."/>
            <person name="Gorovsky M.A."/>
            <person name="Keeling P.J."/>
            <person name="Waller R.F."/>
            <person name="Patron N.J."/>
            <person name="Cherry J.M."/>
            <person name="Stover N.A."/>
            <person name="Krieger C.J."/>
            <person name="del Toro C."/>
            <person name="Ryder H.F."/>
            <person name="Williamson S.C."/>
            <person name="Barbeau R.A."/>
            <person name="Hamilton E.P."/>
            <person name="Orias E."/>
        </authorList>
    </citation>
    <scope>NUCLEOTIDE SEQUENCE [LARGE SCALE GENOMIC DNA]</scope>
    <source>
        <strain evidence="6">SB210</strain>
    </source>
</reference>
<keyword evidence="1" id="KW-0067">ATP-binding</keyword>
<feature type="compositionally biased region" description="Polar residues" evidence="3">
    <location>
        <begin position="440"/>
        <end position="452"/>
    </location>
</feature>
<dbReference type="GO" id="GO:0003777">
    <property type="term" value="F:microtubule motor activity"/>
    <property type="evidence" value="ECO:0007669"/>
    <property type="project" value="InterPro"/>
</dbReference>
<dbReference type="Pfam" id="PF23735">
    <property type="entry name" value="KIF9"/>
    <property type="match status" value="1"/>
</dbReference>
<evidence type="ECO:0000256" key="2">
    <source>
        <dbReference type="SAM" id="Coils"/>
    </source>
</evidence>
<dbReference type="GeneID" id="7829202"/>
<evidence type="ECO:0000259" key="4">
    <source>
        <dbReference type="PROSITE" id="PS50067"/>
    </source>
</evidence>
<keyword evidence="1" id="KW-0505">Motor protein</keyword>
<dbReference type="SMART" id="SM00129">
    <property type="entry name" value="KISc"/>
    <property type="match status" value="1"/>
</dbReference>
<evidence type="ECO:0000313" key="5">
    <source>
        <dbReference type="EMBL" id="EAS04559.2"/>
    </source>
</evidence>
<evidence type="ECO:0000256" key="3">
    <source>
        <dbReference type="SAM" id="MobiDB-lite"/>
    </source>
</evidence>
<dbReference type="InterPro" id="IPR027417">
    <property type="entry name" value="P-loop_NTPase"/>
</dbReference>
<dbReference type="Gene3D" id="3.40.850.10">
    <property type="entry name" value="Kinesin motor domain"/>
    <property type="match status" value="1"/>
</dbReference>
<feature type="compositionally biased region" description="Basic and acidic residues" evidence="3">
    <location>
        <begin position="469"/>
        <end position="479"/>
    </location>
</feature>
<accession>I7MMC0</accession>
<dbReference type="SUPFAM" id="SSF52540">
    <property type="entry name" value="P-loop containing nucleoside triphosphate hydrolases"/>
    <property type="match status" value="1"/>
</dbReference>
<feature type="region of interest" description="Disordered" evidence="3">
    <location>
        <begin position="794"/>
        <end position="817"/>
    </location>
</feature>
<keyword evidence="2" id="KW-0175">Coiled coil</keyword>
<dbReference type="PANTHER" id="PTHR47968:SF67">
    <property type="entry name" value="KINESIN MOTOR DOMAIN-CONTAINING PROTEIN"/>
    <property type="match status" value="1"/>
</dbReference>
<dbReference type="eggNOG" id="KOG4280">
    <property type="taxonomic scope" value="Eukaryota"/>
</dbReference>
<name>I7MMC0_TETTS</name>
<organism evidence="5 6">
    <name type="scientific">Tetrahymena thermophila (strain SB210)</name>
    <dbReference type="NCBI Taxonomy" id="312017"/>
    <lineage>
        <taxon>Eukaryota</taxon>
        <taxon>Sar</taxon>
        <taxon>Alveolata</taxon>
        <taxon>Ciliophora</taxon>
        <taxon>Intramacronucleata</taxon>
        <taxon>Oligohymenophorea</taxon>
        <taxon>Hymenostomatida</taxon>
        <taxon>Tetrahymenina</taxon>
        <taxon>Tetrahymenidae</taxon>
        <taxon>Tetrahymena</taxon>
    </lineage>
</organism>
<dbReference type="GO" id="GO:0007018">
    <property type="term" value="P:microtubule-based movement"/>
    <property type="evidence" value="ECO:0007669"/>
    <property type="project" value="InterPro"/>
</dbReference>
<dbReference type="STRING" id="312017.I7MMC0"/>
<evidence type="ECO:0000313" key="6">
    <source>
        <dbReference type="Proteomes" id="UP000009168"/>
    </source>
</evidence>
<dbReference type="OrthoDB" id="3176171at2759"/>
<dbReference type="KEGG" id="tet:TTHERM_00238790"/>
<dbReference type="AlphaFoldDB" id="I7MMC0"/>
<dbReference type="PROSITE" id="PS50067">
    <property type="entry name" value="KINESIN_MOTOR_2"/>
    <property type="match status" value="1"/>
</dbReference>
<evidence type="ECO:0000256" key="1">
    <source>
        <dbReference type="PROSITE-ProRule" id="PRU00283"/>
    </source>
</evidence>
<dbReference type="InterPro" id="IPR036961">
    <property type="entry name" value="Kinesin_motor_dom_sf"/>
</dbReference>
<feature type="compositionally biased region" description="Low complexity" evidence="3">
    <location>
        <begin position="802"/>
        <end position="817"/>
    </location>
</feature>
<proteinExistence type="inferred from homology"/>
<dbReference type="Proteomes" id="UP000009168">
    <property type="component" value="Unassembled WGS sequence"/>
</dbReference>
<keyword evidence="1" id="KW-0547">Nucleotide-binding</keyword>